<gene>
    <name evidence="12" type="ORF">F5X68DRAFT_250853</name>
</gene>
<evidence type="ECO:0000256" key="9">
    <source>
        <dbReference type="SAM" id="Phobius"/>
    </source>
</evidence>
<accession>A0A9P8VGT8</accession>
<dbReference type="GO" id="GO:0016887">
    <property type="term" value="F:ATP hydrolysis activity"/>
    <property type="evidence" value="ECO:0007669"/>
    <property type="project" value="InterPro"/>
</dbReference>
<keyword evidence="3" id="KW-1003">Cell membrane</keyword>
<dbReference type="InterPro" id="IPR027417">
    <property type="entry name" value="P-loop_NTPase"/>
</dbReference>
<dbReference type="InterPro" id="IPR011527">
    <property type="entry name" value="ABC1_TM_dom"/>
</dbReference>
<dbReference type="SUPFAM" id="SSF90123">
    <property type="entry name" value="ABC transporter transmembrane region"/>
    <property type="match status" value="2"/>
</dbReference>
<dbReference type="PANTHER" id="PTHR24223">
    <property type="entry name" value="ATP-BINDING CASSETTE SUB-FAMILY C"/>
    <property type="match status" value="1"/>
</dbReference>
<dbReference type="SUPFAM" id="SSF52540">
    <property type="entry name" value="P-loop containing nucleoside triphosphate hydrolases"/>
    <property type="match status" value="2"/>
</dbReference>
<evidence type="ECO:0000256" key="8">
    <source>
        <dbReference type="ARBA" id="ARBA00023136"/>
    </source>
</evidence>
<dbReference type="Gene3D" id="3.40.50.300">
    <property type="entry name" value="P-loop containing nucleotide triphosphate hydrolases"/>
    <property type="match status" value="2"/>
</dbReference>
<proteinExistence type="predicted"/>
<keyword evidence="5" id="KW-0547">Nucleotide-binding</keyword>
<feature type="transmembrane region" description="Helical" evidence="9">
    <location>
        <begin position="262"/>
        <end position="288"/>
    </location>
</feature>
<dbReference type="FunFam" id="1.20.1560.10:FF:000055">
    <property type="entry name" value="ABC multidrug transporter (Eurofung)"/>
    <property type="match status" value="1"/>
</dbReference>
<dbReference type="Gene3D" id="1.20.1560.10">
    <property type="entry name" value="ABC transporter type 1, transmembrane domain"/>
    <property type="match status" value="2"/>
</dbReference>
<evidence type="ECO:0000259" key="10">
    <source>
        <dbReference type="PROSITE" id="PS50893"/>
    </source>
</evidence>
<evidence type="ECO:0000256" key="4">
    <source>
        <dbReference type="ARBA" id="ARBA00022692"/>
    </source>
</evidence>
<dbReference type="PANTHER" id="PTHR24223:SF345">
    <property type="entry name" value="ABC MULTIDRUG TRANSPORTER (EUROFUNG)"/>
    <property type="match status" value="1"/>
</dbReference>
<dbReference type="Pfam" id="PF00664">
    <property type="entry name" value="ABC_membrane"/>
    <property type="match status" value="1"/>
</dbReference>
<dbReference type="Proteomes" id="UP000770015">
    <property type="component" value="Unassembled WGS sequence"/>
</dbReference>
<feature type="domain" description="ABC transmembrane type-1" evidence="11">
    <location>
        <begin position="275"/>
        <end position="540"/>
    </location>
</feature>
<dbReference type="InterPro" id="IPR036640">
    <property type="entry name" value="ABC1_TM_sf"/>
</dbReference>
<keyword evidence="8 9" id="KW-0472">Membrane</keyword>
<dbReference type="GO" id="GO:0140359">
    <property type="term" value="F:ABC-type transporter activity"/>
    <property type="evidence" value="ECO:0007669"/>
    <property type="project" value="InterPro"/>
</dbReference>
<feature type="non-terminal residue" evidence="12">
    <location>
        <position position="1437"/>
    </location>
</feature>
<keyword evidence="13" id="KW-1185">Reference proteome</keyword>
<dbReference type="PROSITE" id="PS00211">
    <property type="entry name" value="ABC_TRANSPORTER_1"/>
    <property type="match status" value="2"/>
</dbReference>
<keyword evidence="4 9" id="KW-0812">Transmembrane</keyword>
<dbReference type="GO" id="GO:0005524">
    <property type="term" value="F:ATP binding"/>
    <property type="evidence" value="ECO:0007669"/>
    <property type="project" value="UniProtKB-KW"/>
</dbReference>
<feature type="transmembrane region" description="Helical" evidence="9">
    <location>
        <begin position="515"/>
        <end position="532"/>
    </location>
</feature>
<sequence>TTSCPNDSSIGPFVGACRGGFDFTLLFEHVFLAVVPGALFVVFALPRAAWLFRRPRILNGHALQFCKLTLITSLVALQSALLGVQAVDEGSLDSWAAAAAAMQLVAALCLFPLSFLEHARIARPSMLITIFLLVQVLFDAVMVRTAWLVVGAGSPTTARFVTAALTIKVLILIAETRRKTRWLRWNFEEHSPEETSGIISLSVFLWLNRLFIQGYRSVLAVENLYPLDLAMDSKALQEKLDDEFAKYSPRTKFGLPRALARAFLLPLLLPAIPRLALIGLTFAQPFFIQALLRYLGNSHASENLGYGLMAASGLIFGGMALARALYAYFHDRFLCMVRGALSAAIYTKTSRSPLSNDSAAVTLVSTDTERVVKGLDGMHEFWANAAEIAVGSWLLHRQIGASFAAPFALMLASMILVGCIGRLIGRRQAVWMELVQRRVGATADAIAGMRSVKLGGMAGPVSKMIESMRAAELGAGNSFRWLFTITIMASIAPPALSPLFVLVFASGEMETTKMFTALSFVILLTTPLVQGIRSVPKVIGAFTCLGRIQVFLEESEHADFRRRGREVCEKHDEKVAGATAPSCPRIILQNGSFGWTKGNMVLKNLDITFPASKLTVVVGPTASGKSTLCKALLGETPFASGSVHVEGAPDTVGFCDFTPFLYNTTIKNNIIGRSAIDLARYEEVLDACMLRPDLLALAHGDKTTVGSNGSALSGGQRQRVTLARAVYVGSGMVILDDVVRGLDNDTASEVLRRLFGQDGLLRRRAATVVLCTHSALPLVFADHIVALGADGTVVEQGALSDLTEKRGYVASMVGNKTTSSNGSGAPVTRDSITEPETARNFSGMDVGSTVEDTSRMYGDRGVYRHYLSSISTTSLAASTASALFCALSGSFGTLWLKYWAEDALDRPKAFYAGIFGLAQGTQLLMSLAACIAVAILATISSGAALHTEALSAVVRAPSGLLADVGAVTTLFAQDMTLVDGELPLALLNVLIGIFEVLVRTAVVTIASPWMALGYPLIGGVLWMVQRFYLRTSRQLRLLDLETKGPMITHFLDTIRGLATIRAFGWTEGDVQRGHELLTNSQRPAYLLSMIQNWLELTLDLVVAVVAVLLVALATQTRSNAGFTGASLAMLMTLSQFVTRLMRFYTELETSIGAVARIRAFSQRAPPEMAGEDVVPSESWPAEGTIHIRGVCAAYGMRLGLTKRSSNDEGVLALRNLMLGIQGGKKVAICGRSGSGKSSLILLLMRLLEPLEECRGRIEIDGLALHCIDRTELRQRILAIPQDTVFLPAGTSVKENLDNSNVSTDVECEQVLQLVGLHQMTDIYAELKPEELSAGQKQLFSLARVILRRRTRGGSGGVLLLDELSAGVDRETERRMQEVVGQELGGYTVLAVSHRLGLVAGKYDEVIVMDEGRVVERGDPECLMMEEDSHFARLLRLE</sequence>
<evidence type="ECO:0000256" key="2">
    <source>
        <dbReference type="ARBA" id="ARBA00022448"/>
    </source>
</evidence>
<feature type="transmembrane region" description="Helical" evidence="9">
    <location>
        <begin position="481"/>
        <end position="503"/>
    </location>
</feature>
<feature type="transmembrane region" description="Helical" evidence="9">
    <location>
        <begin position="308"/>
        <end position="329"/>
    </location>
</feature>
<dbReference type="InterPro" id="IPR044726">
    <property type="entry name" value="ABCC_6TM_D2"/>
</dbReference>
<dbReference type="FunFam" id="1.20.1560.10:FF:000066">
    <property type="entry name" value="ABC multidrug transporter (Eurofung)"/>
    <property type="match status" value="1"/>
</dbReference>
<dbReference type="PROSITE" id="PS50929">
    <property type="entry name" value="ABC_TM1F"/>
    <property type="match status" value="2"/>
</dbReference>
<protein>
    <submittedName>
        <fullName evidence="12">Canalicular multispecific organic anion transporter 1</fullName>
    </submittedName>
</protein>
<feature type="transmembrane region" description="Helical" evidence="9">
    <location>
        <begin position="95"/>
        <end position="115"/>
    </location>
</feature>
<dbReference type="EMBL" id="JAGSXJ010000004">
    <property type="protein sequence ID" value="KAH6692586.1"/>
    <property type="molecule type" value="Genomic_DNA"/>
</dbReference>
<evidence type="ECO:0000256" key="7">
    <source>
        <dbReference type="ARBA" id="ARBA00022989"/>
    </source>
</evidence>
<feature type="transmembrane region" description="Helical" evidence="9">
    <location>
        <begin position="62"/>
        <end position="83"/>
    </location>
</feature>
<organism evidence="12 13">
    <name type="scientific">Plectosphaerella plurivora</name>
    <dbReference type="NCBI Taxonomy" id="936078"/>
    <lineage>
        <taxon>Eukaryota</taxon>
        <taxon>Fungi</taxon>
        <taxon>Dikarya</taxon>
        <taxon>Ascomycota</taxon>
        <taxon>Pezizomycotina</taxon>
        <taxon>Sordariomycetes</taxon>
        <taxon>Hypocreomycetidae</taxon>
        <taxon>Glomerellales</taxon>
        <taxon>Plectosphaerellaceae</taxon>
        <taxon>Plectosphaerella</taxon>
    </lineage>
</organism>
<dbReference type="OrthoDB" id="6500128at2759"/>
<feature type="transmembrane region" description="Helical" evidence="9">
    <location>
        <begin position="1012"/>
        <end position="1029"/>
    </location>
</feature>
<evidence type="ECO:0000259" key="11">
    <source>
        <dbReference type="PROSITE" id="PS50929"/>
    </source>
</evidence>
<comment type="caution">
    <text evidence="12">The sequence shown here is derived from an EMBL/GenBank/DDBJ whole genome shotgun (WGS) entry which is preliminary data.</text>
</comment>
<comment type="subcellular location">
    <subcellularLocation>
        <location evidence="1">Cell membrane</location>
        <topology evidence="1">Multi-pass membrane protein</topology>
    </subcellularLocation>
</comment>
<feature type="transmembrane region" description="Helical" evidence="9">
    <location>
        <begin position="875"/>
        <end position="898"/>
    </location>
</feature>
<feature type="domain" description="ABC transporter" evidence="10">
    <location>
        <begin position="586"/>
        <end position="815"/>
    </location>
</feature>
<feature type="non-terminal residue" evidence="12">
    <location>
        <position position="1"/>
    </location>
</feature>
<dbReference type="InterPro" id="IPR056227">
    <property type="entry name" value="TMD0_ABC"/>
</dbReference>
<dbReference type="InterPro" id="IPR017871">
    <property type="entry name" value="ABC_transporter-like_CS"/>
</dbReference>
<evidence type="ECO:0000313" key="12">
    <source>
        <dbReference type="EMBL" id="KAH6692586.1"/>
    </source>
</evidence>
<dbReference type="PROSITE" id="PS50893">
    <property type="entry name" value="ABC_TRANSPORTER_2"/>
    <property type="match status" value="2"/>
</dbReference>
<dbReference type="InterPro" id="IPR003439">
    <property type="entry name" value="ABC_transporter-like_ATP-bd"/>
</dbReference>
<feature type="transmembrane region" description="Helical" evidence="9">
    <location>
        <begin position="127"/>
        <end position="150"/>
    </location>
</feature>
<evidence type="ECO:0000256" key="3">
    <source>
        <dbReference type="ARBA" id="ARBA00022475"/>
    </source>
</evidence>
<evidence type="ECO:0000256" key="5">
    <source>
        <dbReference type="ARBA" id="ARBA00022741"/>
    </source>
</evidence>
<dbReference type="InterPro" id="IPR050173">
    <property type="entry name" value="ABC_transporter_C-like"/>
</dbReference>
<keyword evidence="2" id="KW-0813">Transport</keyword>
<feature type="transmembrane region" description="Helical" evidence="9">
    <location>
        <begin position="403"/>
        <end position="424"/>
    </location>
</feature>
<keyword evidence="7 9" id="KW-1133">Transmembrane helix</keyword>
<dbReference type="CDD" id="cd18580">
    <property type="entry name" value="ABC_6TM_ABCC_D2"/>
    <property type="match status" value="1"/>
</dbReference>
<name>A0A9P8VGT8_9PEZI</name>
<dbReference type="SMART" id="SM00382">
    <property type="entry name" value="AAA"/>
    <property type="match status" value="2"/>
</dbReference>
<feature type="domain" description="ABC transporter" evidence="10">
    <location>
        <begin position="1196"/>
        <end position="1435"/>
    </location>
</feature>
<feature type="transmembrane region" description="Helical" evidence="9">
    <location>
        <begin position="156"/>
        <end position="174"/>
    </location>
</feature>
<dbReference type="InterPro" id="IPR003593">
    <property type="entry name" value="AAA+_ATPase"/>
</dbReference>
<feature type="transmembrane region" description="Helical" evidence="9">
    <location>
        <begin position="30"/>
        <end position="50"/>
    </location>
</feature>
<reference evidence="12" key="1">
    <citation type="journal article" date="2021" name="Nat. Commun.">
        <title>Genetic determinants of endophytism in the Arabidopsis root mycobiome.</title>
        <authorList>
            <person name="Mesny F."/>
            <person name="Miyauchi S."/>
            <person name="Thiergart T."/>
            <person name="Pickel B."/>
            <person name="Atanasova L."/>
            <person name="Karlsson M."/>
            <person name="Huettel B."/>
            <person name="Barry K.W."/>
            <person name="Haridas S."/>
            <person name="Chen C."/>
            <person name="Bauer D."/>
            <person name="Andreopoulos W."/>
            <person name="Pangilinan J."/>
            <person name="LaButti K."/>
            <person name="Riley R."/>
            <person name="Lipzen A."/>
            <person name="Clum A."/>
            <person name="Drula E."/>
            <person name="Henrissat B."/>
            <person name="Kohler A."/>
            <person name="Grigoriev I.V."/>
            <person name="Martin F.M."/>
            <person name="Hacquard S."/>
        </authorList>
    </citation>
    <scope>NUCLEOTIDE SEQUENCE</scope>
    <source>
        <strain evidence="12">MPI-SDFR-AT-0117</strain>
    </source>
</reference>
<feature type="transmembrane region" description="Helical" evidence="9">
    <location>
        <begin position="1096"/>
        <end position="1114"/>
    </location>
</feature>
<evidence type="ECO:0000256" key="1">
    <source>
        <dbReference type="ARBA" id="ARBA00004651"/>
    </source>
</evidence>
<evidence type="ECO:0000313" key="13">
    <source>
        <dbReference type="Proteomes" id="UP000770015"/>
    </source>
</evidence>
<keyword evidence="6" id="KW-0067">ATP-binding</keyword>
<evidence type="ECO:0000256" key="6">
    <source>
        <dbReference type="ARBA" id="ARBA00022840"/>
    </source>
</evidence>
<feature type="domain" description="ABC transmembrane type-1" evidence="11">
    <location>
        <begin position="876"/>
        <end position="1149"/>
    </location>
</feature>
<feature type="transmembrane region" description="Helical" evidence="9">
    <location>
        <begin position="910"/>
        <end position="937"/>
    </location>
</feature>
<dbReference type="InterPro" id="IPR044746">
    <property type="entry name" value="ABCC_6TM_D1"/>
</dbReference>
<dbReference type="Pfam" id="PF24357">
    <property type="entry name" value="TMD0_ABC"/>
    <property type="match status" value="1"/>
</dbReference>
<dbReference type="Pfam" id="PF00005">
    <property type="entry name" value="ABC_tran"/>
    <property type="match status" value="2"/>
</dbReference>
<dbReference type="GO" id="GO:0005886">
    <property type="term" value="C:plasma membrane"/>
    <property type="evidence" value="ECO:0007669"/>
    <property type="project" value="UniProtKB-SubCell"/>
</dbReference>
<dbReference type="CDD" id="cd18579">
    <property type="entry name" value="ABC_6TM_ABCC_D1"/>
    <property type="match status" value="1"/>
</dbReference>